<evidence type="ECO:0000313" key="1">
    <source>
        <dbReference type="EMBL" id="EIJ88347.1"/>
    </source>
</evidence>
<reference evidence="1" key="1">
    <citation type="submission" date="2011-01" db="EMBL/GenBank/DDBJ databases">
        <title>The Genome Sequence of Nematocida parisii strain ERTm3.</title>
        <authorList>
            <consortium name="The Broad Institute Genome Sequencing Platform"/>
            <consortium name="The Broad Institute Genome Sequencing Center for Infectious Disease"/>
            <person name="Cuomo C."/>
            <person name="Troemel E."/>
            <person name="Young S.K."/>
            <person name="Zeng Q."/>
            <person name="Gargeya S."/>
            <person name="Fitzgerald M."/>
            <person name="Haas B."/>
            <person name="Abouelleil A."/>
            <person name="Alvarado L."/>
            <person name="Arachchi H.M."/>
            <person name="Berlin A."/>
            <person name="Chapman S.B."/>
            <person name="Gearin G."/>
            <person name="Goldberg J."/>
            <person name="Griggs A."/>
            <person name="Gujja S."/>
            <person name="Hansen M."/>
            <person name="Heiman D."/>
            <person name="Howarth C."/>
            <person name="Larimer J."/>
            <person name="Lui A."/>
            <person name="MacDonald P.J.P."/>
            <person name="McCowen C."/>
            <person name="Montmayeur A."/>
            <person name="Murphy C."/>
            <person name="Neiman D."/>
            <person name="Pearson M."/>
            <person name="Priest M."/>
            <person name="Roberts A."/>
            <person name="Saif S."/>
            <person name="Shea T."/>
            <person name="Sisk P."/>
            <person name="Stolte C."/>
            <person name="Sykes S."/>
            <person name="Wortman J."/>
            <person name="Nusbaum C."/>
            <person name="Birren B."/>
        </authorList>
    </citation>
    <scope>NUCLEOTIDE SEQUENCE</scope>
    <source>
        <strain evidence="1">ERTm3</strain>
    </source>
</reference>
<dbReference type="Proteomes" id="UP000002872">
    <property type="component" value="Unassembled WGS sequence"/>
</dbReference>
<gene>
    <name evidence="1" type="ORF">NEQG_01791</name>
</gene>
<accession>I3EGK0</accession>
<sequence length="65" mass="7995">MHNLLKIKYYLCLAYNVYKHKLYKKLEINGWFKIKLMQKDKINFNYYQLPFKQSKLSKESPTLTC</sequence>
<protein>
    <submittedName>
        <fullName evidence="1">Uncharacterized protein</fullName>
    </submittedName>
</protein>
<evidence type="ECO:0000313" key="2">
    <source>
        <dbReference type="Proteomes" id="UP000002872"/>
    </source>
</evidence>
<keyword evidence="2" id="KW-1185">Reference proteome</keyword>
<proteinExistence type="predicted"/>
<dbReference type="AlphaFoldDB" id="I3EGK0"/>
<dbReference type="HOGENOM" id="CLU_2850232_0_0_1"/>
<dbReference type="VEuPathDB" id="MicrosporidiaDB:NEQG_01791"/>
<organism evidence="1 2">
    <name type="scientific">Nematocida parisii (strain ERTm3)</name>
    <name type="common">Nematode killer fungus</name>
    <dbReference type="NCBI Taxonomy" id="935791"/>
    <lineage>
        <taxon>Eukaryota</taxon>
        <taxon>Fungi</taxon>
        <taxon>Fungi incertae sedis</taxon>
        <taxon>Microsporidia</taxon>
        <taxon>Nematocida</taxon>
    </lineage>
</organism>
<dbReference type="InParanoid" id="I3EGK0"/>
<dbReference type="EMBL" id="GL870879">
    <property type="protein sequence ID" value="EIJ88347.1"/>
    <property type="molecule type" value="Genomic_DNA"/>
</dbReference>
<name>I3EGK0_NEMP3</name>